<evidence type="ECO:0000313" key="2">
    <source>
        <dbReference type="EMBL" id="SNU89015.1"/>
    </source>
</evidence>
<feature type="region of interest" description="Disordered" evidence="1">
    <location>
        <begin position="25"/>
        <end position="46"/>
    </location>
</feature>
<evidence type="ECO:0000313" key="3">
    <source>
        <dbReference type="Proteomes" id="UP000215185"/>
    </source>
</evidence>
<accession>A0A239SU25</accession>
<proteinExistence type="predicted"/>
<name>A0A239SU25_9STRE</name>
<dbReference type="KEGG" id="smen:SAMEA4412692_1315"/>
<keyword evidence="3" id="KW-1185">Reference proteome</keyword>
<protein>
    <submittedName>
        <fullName evidence="2">Uncharacterized protein</fullName>
    </submittedName>
</protein>
<evidence type="ECO:0000256" key="1">
    <source>
        <dbReference type="SAM" id="MobiDB-lite"/>
    </source>
</evidence>
<dbReference type="NCBIfam" id="NF040897">
    <property type="entry name" value="SPJ_0845_Nterm"/>
    <property type="match status" value="1"/>
</dbReference>
<feature type="compositionally biased region" description="Polar residues" evidence="1">
    <location>
        <begin position="37"/>
        <end position="46"/>
    </location>
</feature>
<dbReference type="InterPro" id="IPR047909">
    <property type="entry name" value="SPJ_0845-like_N"/>
</dbReference>
<feature type="compositionally biased region" description="Basic and acidic residues" evidence="1">
    <location>
        <begin position="25"/>
        <end position="36"/>
    </location>
</feature>
<sequence length="46" mass="5471">MPVTYKKQDEWDKLFEQFASFDDLESVHFPEPEPKSNSDSNFSEED</sequence>
<organism evidence="2 3">
    <name type="scientific">Streptococcus merionis</name>
    <dbReference type="NCBI Taxonomy" id="400065"/>
    <lineage>
        <taxon>Bacteria</taxon>
        <taxon>Bacillati</taxon>
        <taxon>Bacillota</taxon>
        <taxon>Bacilli</taxon>
        <taxon>Lactobacillales</taxon>
        <taxon>Streptococcaceae</taxon>
        <taxon>Streptococcus</taxon>
    </lineage>
</organism>
<reference evidence="2 3" key="1">
    <citation type="submission" date="2017-06" db="EMBL/GenBank/DDBJ databases">
        <authorList>
            <consortium name="Pathogen Informatics"/>
        </authorList>
    </citation>
    <scope>NUCLEOTIDE SEQUENCE [LARGE SCALE GENOMIC DNA]</scope>
    <source>
        <strain evidence="2 3">NCTC13788</strain>
    </source>
</reference>
<dbReference type="Proteomes" id="UP000215185">
    <property type="component" value="Chromosome 1"/>
</dbReference>
<dbReference type="AlphaFoldDB" id="A0A239SU25"/>
<gene>
    <name evidence="2" type="ORF">SAMEA4412692_01315</name>
</gene>
<dbReference type="RefSeq" id="WP_018373249.1">
    <property type="nucleotide sequence ID" value="NZ_LT906439.1"/>
</dbReference>
<dbReference type="EMBL" id="LT906439">
    <property type="protein sequence ID" value="SNU89015.1"/>
    <property type="molecule type" value="Genomic_DNA"/>
</dbReference>
<dbReference type="STRING" id="1123308.GCA_000380085_00679"/>